<dbReference type="Proteomes" id="UP000579153">
    <property type="component" value="Unassembled WGS sequence"/>
</dbReference>
<sequence length="84" mass="8809">MPRFGAPHPPQDWNPAKADGLVSQPSTTSSVVAVVVPESGAVVTGDFQSRRVNSVSLNGRARDDSTGPWSTRARCTSRTTPSGT</sequence>
<evidence type="ECO:0000256" key="1">
    <source>
        <dbReference type="SAM" id="MobiDB-lite"/>
    </source>
</evidence>
<feature type="region of interest" description="Disordered" evidence="1">
    <location>
        <begin position="1"/>
        <end position="28"/>
    </location>
</feature>
<protein>
    <submittedName>
        <fullName evidence="2">Uncharacterized protein</fullName>
    </submittedName>
</protein>
<keyword evidence="3" id="KW-1185">Reference proteome</keyword>
<feature type="compositionally biased region" description="Polar residues" evidence="1">
    <location>
        <begin position="67"/>
        <end position="84"/>
    </location>
</feature>
<evidence type="ECO:0000313" key="3">
    <source>
        <dbReference type="Proteomes" id="UP000579153"/>
    </source>
</evidence>
<name>A0A7W9FXS3_9ACTN</name>
<comment type="caution">
    <text evidence="2">The sequence shown here is derived from an EMBL/GenBank/DDBJ whole genome shotgun (WGS) entry which is preliminary data.</text>
</comment>
<feature type="region of interest" description="Disordered" evidence="1">
    <location>
        <begin position="54"/>
        <end position="84"/>
    </location>
</feature>
<evidence type="ECO:0000313" key="2">
    <source>
        <dbReference type="EMBL" id="MBB5773527.1"/>
    </source>
</evidence>
<dbReference type="RefSeq" id="WP_185067499.1">
    <property type="nucleotide sequence ID" value="NZ_JACHMB010000001.1"/>
</dbReference>
<dbReference type="EMBL" id="JACHMB010000001">
    <property type="protein sequence ID" value="MBB5773527.1"/>
    <property type="molecule type" value="Genomic_DNA"/>
</dbReference>
<organism evidence="2 3">
    <name type="scientific">Nonomuraea jabiensis</name>
    <dbReference type="NCBI Taxonomy" id="882448"/>
    <lineage>
        <taxon>Bacteria</taxon>
        <taxon>Bacillati</taxon>
        <taxon>Actinomycetota</taxon>
        <taxon>Actinomycetes</taxon>
        <taxon>Streptosporangiales</taxon>
        <taxon>Streptosporangiaceae</taxon>
        <taxon>Nonomuraea</taxon>
    </lineage>
</organism>
<dbReference type="AlphaFoldDB" id="A0A7W9FXS3"/>
<reference evidence="2 3" key="1">
    <citation type="submission" date="2020-08" db="EMBL/GenBank/DDBJ databases">
        <title>Sequencing the genomes of 1000 actinobacteria strains.</title>
        <authorList>
            <person name="Klenk H.-P."/>
        </authorList>
    </citation>
    <scope>NUCLEOTIDE SEQUENCE [LARGE SCALE GENOMIC DNA]</scope>
    <source>
        <strain evidence="2 3">DSM 45507</strain>
    </source>
</reference>
<gene>
    <name evidence="2" type="ORF">HD596_000283</name>
</gene>
<accession>A0A7W9FXS3</accession>
<proteinExistence type="predicted"/>